<dbReference type="InterPro" id="IPR052202">
    <property type="entry name" value="Yeast_MetPath_Reg"/>
</dbReference>
<evidence type="ECO:0000256" key="8">
    <source>
        <dbReference type="SAM" id="MobiDB-lite"/>
    </source>
</evidence>
<feature type="compositionally biased region" description="Low complexity" evidence="8">
    <location>
        <begin position="631"/>
        <end position="646"/>
    </location>
</feature>
<dbReference type="PANTHER" id="PTHR47782">
    <property type="entry name" value="ZN(II)2CYS6 TRANSCRIPTION FACTOR (EUROFUNG)-RELATED"/>
    <property type="match status" value="1"/>
</dbReference>
<evidence type="ECO:0000256" key="2">
    <source>
        <dbReference type="ARBA" id="ARBA00022723"/>
    </source>
</evidence>
<dbReference type="PANTHER" id="PTHR47782:SF8">
    <property type="entry name" value="ZN(II)2CYS6 TRANSCRIPTION FACTOR (EUROFUNG)"/>
    <property type="match status" value="1"/>
</dbReference>
<keyword evidence="7" id="KW-0539">Nucleus</keyword>
<dbReference type="CDD" id="cd00067">
    <property type="entry name" value="GAL4"/>
    <property type="match status" value="1"/>
</dbReference>
<dbReference type="SUPFAM" id="SSF57701">
    <property type="entry name" value="Zn2/Cys6 DNA-binding domain"/>
    <property type="match status" value="1"/>
</dbReference>
<comment type="subcellular location">
    <subcellularLocation>
        <location evidence="1">Nucleus</location>
    </subcellularLocation>
</comment>
<dbReference type="CDD" id="cd12148">
    <property type="entry name" value="fungal_TF_MHR"/>
    <property type="match status" value="1"/>
</dbReference>
<dbReference type="GO" id="GO:0006351">
    <property type="term" value="P:DNA-templated transcription"/>
    <property type="evidence" value="ECO:0007669"/>
    <property type="project" value="InterPro"/>
</dbReference>
<keyword evidence="3" id="KW-0862">Zinc</keyword>
<keyword evidence="6" id="KW-0804">Transcription</keyword>
<dbReference type="OMA" id="WPVLHEK"/>
<keyword evidence="2" id="KW-0479">Metal-binding</keyword>
<dbReference type="Pfam" id="PF04082">
    <property type="entry name" value="Fungal_trans"/>
    <property type="match status" value="1"/>
</dbReference>
<dbReference type="Gene3D" id="4.10.240.10">
    <property type="entry name" value="Zn(2)-C6 fungal-type DNA-binding domain"/>
    <property type="match status" value="1"/>
</dbReference>
<evidence type="ECO:0000256" key="1">
    <source>
        <dbReference type="ARBA" id="ARBA00004123"/>
    </source>
</evidence>
<evidence type="ECO:0000256" key="6">
    <source>
        <dbReference type="ARBA" id="ARBA00023163"/>
    </source>
</evidence>
<dbReference type="RefSeq" id="XP_047755843.1">
    <property type="nucleotide sequence ID" value="XM_047899422.1"/>
</dbReference>
<feature type="region of interest" description="Disordered" evidence="8">
    <location>
        <begin position="609"/>
        <end position="708"/>
    </location>
</feature>
<evidence type="ECO:0000256" key="5">
    <source>
        <dbReference type="ARBA" id="ARBA00023125"/>
    </source>
</evidence>
<proteinExistence type="predicted"/>
<accession>A0A9Q8P395</accession>
<organism evidence="10 11">
    <name type="scientific">Passalora fulva</name>
    <name type="common">Tomato leaf mold</name>
    <name type="synonym">Cladosporium fulvum</name>
    <dbReference type="NCBI Taxonomy" id="5499"/>
    <lineage>
        <taxon>Eukaryota</taxon>
        <taxon>Fungi</taxon>
        <taxon>Dikarya</taxon>
        <taxon>Ascomycota</taxon>
        <taxon>Pezizomycotina</taxon>
        <taxon>Dothideomycetes</taxon>
        <taxon>Dothideomycetidae</taxon>
        <taxon>Mycosphaerellales</taxon>
        <taxon>Mycosphaerellaceae</taxon>
        <taxon>Fulvia</taxon>
    </lineage>
</organism>
<dbReference type="InterPro" id="IPR001138">
    <property type="entry name" value="Zn2Cys6_DnaBD"/>
</dbReference>
<feature type="domain" description="Zn(2)-C6 fungal-type" evidence="9">
    <location>
        <begin position="47"/>
        <end position="77"/>
    </location>
</feature>
<dbReference type="OrthoDB" id="5416384at2759"/>
<dbReference type="GO" id="GO:0005634">
    <property type="term" value="C:nucleus"/>
    <property type="evidence" value="ECO:0007669"/>
    <property type="project" value="UniProtKB-SubCell"/>
</dbReference>
<evidence type="ECO:0000256" key="4">
    <source>
        <dbReference type="ARBA" id="ARBA00023015"/>
    </source>
</evidence>
<dbReference type="AlphaFoldDB" id="A0A9Q8P395"/>
<dbReference type="GO" id="GO:0043565">
    <property type="term" value="F:sequence-specific DNA binding"/>
    <property type="evidence" value="ECO:0007669"/>
    <property type="project" value="TreeGrafter"/>
</dbReference>
<dbReference type="GO" id="GO:0000981">
    <property type="term" value="F:DNA-binding transcription factor activity, RNA polymerase II-specific"/>
    <property type="evidence" value="ECO:0007669"/>
    <property type="project" value="InterPro"/>
</dbReference>
<evidence type="ECO:0000256" key="3">
    <source>
        <dbReference type="ARBA" id="ARBA00022833"/>
    </source>
</evidence>
<dbReference type="Proteomes" id="UP000756132">
    <property type="component" value="Chromosome 1"/>
</dbReference>
<evidence type="ECO:0000313" key="11">
    <source>
        <dbReference type="Proteomes" id="UP000756132"/>
    </source>
</evidence>
<dbReference type="SMART" id="SM00906">
    <property type="entry name" value="Fungal_trans"/>
    <property type="match status" value="1"/>
</dbReference>
<keyword evidence="11" id="KW-1185">Reference proteome</keyword>
<reference evidence="10" key="1">
    <citation type="submission" date="2021-12" db="EMBL/GenBank/DDBJ databases">
        <authorList>
            <person name="Zaccaron A."/>
            <person name="Stergiopoulos I."/>
        </authorList>
    </citation>
    <scope>NUCLEOTIDE SEQUENCE</scope>
    <source>
        <strain evidence="10">Race5_Kim</strain>
    </source>
</reference>
<dbReference type="EMBL" id="CP090163">
    <property type="protein sequence ID" value="UJO11477.1"/>
    <property type="molecule type" value="Genomic_DNA"/>
</dbReference>
<dbReference type="GeneID" id="71980152"/>
<keyword evidence="4" id="KW-0805">Transcription regulation</keyword>
<reference evidence="10" key="2">
    <citation type="journal article" date="2022" name="Microb. Genom.">
        <title>A chromosome-scale genome assembly of the tomato pathogen Cladosporium fulvum reveals a compartmentalized genome architecture and the presence of a dispensable chromosome.</title>
        <authorList>
            <person name="Zaccaron A.Z."/>
            <person name="Chen L.H."/>
            <person name="Samaras A."/>
            <person name="Stergiopoulos I."/>
        </authorList>
    </citation>
    <scope>NUCLEOTIDE SEQUENCE</scope>
    <source>
        <strain evidence="10">Race5_Kim</strain>
    </source>
</reference>
<dbReference type="InterPro" id="IPR036864">
    <property type="entry name" value="Zn2-C6_fun-type_DNA-bd_sf"/>
</dbReference>
<evidence type="ECO:0000259" key="9">
    <source>
        <dbReference type="PROSITE" id="PS50048"/>
    </source>
</evidence>
<dbReference type="PROSITE" id="PS00463">
    <property type="entry name" value="ZN2_CY6_FUNGAL_1"/>
    <property type="match status" value="1"/>
</dbReference>
<dbReference type="PROSITE" id="PS50048">
    <property type="entry name" value="ZN2_CY6_FUNGAL_2"/>
    <property type="match status" value="1"/>
</dbReference>
<sequence>MAAIQAKPPAMSLNTNGAVRKKTTLVREGSTDTDGLASNQVAHTLTACTRCRQRKTRCDPGLPRCTPCERTNSICEYYDSNRGHNVNRNYVVWLQHKVRELEEEVEKVENEDAADDPEAMMRAANVRVHDAKESKYLGPSSGIHITRLVMQLAKQFTDAKSIKDIVPDQRARQIKELYAQEQAKPTSKIYPLISDVAAIELPNRALADLLVQLYKLKVQPMYPALHEPTLDGDIETVFSNSGQATSYQNFVCRMVIAISLQKMDTQYAGLADSYYLAALKYLEPVVRPMDLRTLQCFALMAEYSLLTPTRTAIYYVVGIAVRLVQALGLNEEKTITRGRGDGTTNYLEIDLRRRIFWCIMVMEWGLAHSIGRPSILATGQDHVDVGWFETCDDRYITPEGIDPVAPRPTLKKWVAIHFFKMRLLQLEIRRKLYQCKRSEPKDDSDPWFIRMDAKLTAWRDASPAQDEGIGLDKIWFIGRYNTMVVFLYRPSPQVPRPTLDAAVKCFDACEYNIYMQREQISKRNVDLTWIFTQSLFMAINTMLWALSYVEVRRKHKRETVLRHLDVAMDAIQLAAERWPGVASAVQLYGNLIAAIMKIYERDSDIPISAATPSDAASPGPMFPDTYGRSRATSPATASSQSVATPPEKQPQAPFGYINQQSRRSVEEPPPVPYRSDTSLPNASTPPARQTPSVTHASPGYGSSDSVPTVQAMQPQYSGQQHLYANHAQYHTLPEFTPDLTIPGWTAPQQTPGTFASANATALSMQHQNPYASSAFDPTSQAYPFPGAYDQTYNQPRQEQQYMPQYWDMDSGSFGNGLTQMQQEELMHSLETDGMEDIQSMITHTLAAITPKTAQKPFS</sequence>
<protein>
    <submittedName>
        <fullName evidence="10">Positive regulator of purine utilization</fullName>
    </submittedName>
</protein>
<dbReference type="SMART" id="SM00066">
    <property type="entry name" value="GAL4"/>
    <property type="match status" value="1"/>
</dbReference>
<feature type="compositionally biased region" description="Polar residues" evidence="8">
    <location>
        <begin position="675"/>
        <end position="708"/>
    </location>
</feature>
<name>A0A9Q8P395_PASFU</name>
<dbReference type="Pfam" id="PF00172">
    <property type="entry name" value="Zn_clus"/>
    <property type="match status" value="1"/>
</dbReference>
<dbReference type="GO" id="GO:0008270">
    <property type="term" value="F:zinc ion binding"/>
    <property type="evidence" value="ECO:0007669"/>
    <property type="project" value="InterPro"/>
</dbReference>
<keyword evidence="5" id="KW-0238">DNA-binding</keyword>
<evidence type="ECO:0000256" key="7">
    <source>
        <dbReference type="ARBA" id="ARBA00023242"/>
    </source>
</evidence>
<dbReference type="KEGG" id="ffu:CLAFUR5_00274"/>
<gene>
    <name evidence="10" type="ORF">CLAFUR5_00274</name>
</gene>
<evidence type="ECO:0000313" key="10">
    <source>
        <dbReference type="EMBL" id="UJO11477.1"/>
    </source>
</evidence>
<dbReference type="GO" id="GO:0045944">
    <property type="term" value="P:positive regulation of transcription by RNA polymerase II"/>
    <property type="evidence" value="ECO:0007669"/>
    <property type="project" value="TreeGrafter"/>
</dbReference>
<dbReference type="InterPro" id="IPR007219">
    <property type="entry name" value="XnlR_reg_dom"/>
</dbReference>